<dbReference type="GO" id="GO:0004521">
    <property type="term" value="F:RNA endonuclease activity"/>
    <property type="evidence" value="ECO:0007669"/>
    <property type="project" value="TreeGrafter"/>
</dbReference>
<dbReference type="Proteomes" id="UP000306223">
    <property type="component" value="Unassembled WGS sequence"/>
</dbReference>
<dbReference type="RefSeq" id="WP_136856419.1">
    <property type="nucleotide sequence ID" value="NZ_SUNH01000011.1"/>
</dbReference>
<keyword evidence="4" id="KW-0862">Zinc</keyword>
<keyword evidence="7" id="KW-1185">Reference proteome</keyword>
<evidence type="ECO:0000256" key="4">
    <source>
        <dbReference type="ARBA" id="ARBA00022833"/>
    </source>
</evidence>
<dbReference type="InterPro" id="IPR001279">
    <property type="entry name" value="Metallo-B-lactamas"/>
</dbReference>
<dbReference type="PANTHER" id="PTHR11203">
    <property type="entry name" value="CLEAVAGE AND POLYADENYLATION SPECIFICITY FACTOR FAMILY MEMBER"/>
    <property type="match status" value="1"/>
</dbReference>
<dbReference type="PANTHER" id="PTHR11203:SF37">
    <property type="entry name" value="INTEGRATOR COMPLEX SUBUNIT 11"/>
    <property type="match status" value="1"/>
</dbReference>
<dbReference type="AlphaFoldDB" id="A0A4U0QRE3"/>
<dbReference type="OrthoDB" id="9803916at2"/>
<dbReference type="Pfam" id="PF00753">
    <property type="entry name" value="Lactamase_B"/>
    <property type="match status" value="1"/>
</dbReference>
<proteinExistence type="predicted"/>
<evidence type="ECO:0000256" key="1">
    <source>
        <dbReference type="ARBA" id="ARBA00001947"/>
    </source>
</evidence>
<dbReference type="Gene3D" id="3.60.15.10">
    <property type="entry name" value="Ribonuclease Z/Hydroxyacylglutathione hydrolase-like"/>
    <property type="match status" value="1"/>
</dbReference>
<dbReference type="Gene3D" id="3.40.50.10890">
    <property type="match status" value="1"/>
</dbReference>
<dbReference type="SUPFAM" id="SSF56281">
    <property type="entry name" value="Metallo-hydrolase/oxidoreductase"/>
    <property type="match status" value="1"/>
</dbReference>
<keyword evidence="3 6" id="KW-0378">Hydrolase</keyword>
<dbReference type="InterPro" id="IPR036866">
    <property type="entry name" value="RibonucZ/Hydroxyglut_hydro"/>
</dbReference>
<dbReference type="SMART" id="SM00849">
    <property type="entry name" value="Lactamase_B"/>
    <property type="match status" value="1"/>
</dbReference>
<dbReference type="InterPro" id="IPR001018">
    <property type="entry name" value="Beta-lactamase_class-B_CS"/>
</dbReference>
<dbReference type="PROSITE" id="PS00743">
    <property type="entry name" value="BETA_LACTAMASE_B_1"/>
    <property type="match status" value="1"/>
</dbReference>
<evidence type="ECO:0000259" key="5">
    <source>
        <dbReference type="SMART" id="SM00849"/>
    </source>
</evidence>
<evidence type="ECO:0000256" key="2">
    <source>
        <dbReference type="ARBA" id="ARBA00022723"/>
    </source>
</evidence>
<keyword evidence="2" id="KW-0479">Metal-binding</keyword>
<comment type="cofactor">
    <cofactor evidence="1">
        <name>Zn(2+)</name>
        <dbReference type="ChEBI" id="CHEBI:29105"/>
    </cofactor>
</comment>
<name>A0A4U0QRE3_9RHOB</name>
<dbReference type="GO" id="GO:0008800">
    <property type="term" value="F:beta-lactamase activity"/>
    <property type="evidence" value="ECO:0007669"/>
    <property type="project" value="InterPro"/>
</dbReference>
<dbReference type="InterPro" id="IPR050698">
    <property type="entry name" value="MBL"/>
</dbReference>
<evidence type="ECO:0000313" key="6">
    <source>
        <dbReference type="EMBL" id="TJZ84571.1"/>
    </source>
</evidence>
<feature type="domain" description="Metallo-beta-lactamase" evidence="5">
    <location>
        <begin position="14"/>
        <end position="187"/>
    </location>
</feature>
<evidence type="ECO:0000256" key="3">
    <source>
        <dbReference type="ARBA" id="ARBA00022801"/>
    </source>
</evidence>
<protein>
    <submittedName>
        <fullName evidence="6">MBL fold metallo-hydrolase</fullName>
    </submittedName>
</protein>
<sequence>MPELRAVSGVGCKGPACFLLRMAGRTLLLDLGRGPDAGRLPDIAGLPPIDAILFSHAHADHTGGLALWQALGRPPLFATAPTIALAGLSDARPLEGCADILGLPLMTGAAGHAPGAVWMRIGGAEGLLYSGDVGTEGAMFRADPLPRAAALVLDASYGMATEGLPDQIDAIAALAGSGPMLLPAPAGGRGLEMAAALLARGHDVAICADHRRVARVLEGHPDWLTPQGREGLALLARARDLLPDSPPEGVMIAAGPNAERGTAQALAQRMAGRPGRIVFTGHVADDTPAQGLIGQGLAQFRRWNVHPPFPLADAMVAAVAPRTMLAAFCDAPTLRALRAGTGWPLAPGTEMDW</sequence>
<dbReference type="EMBL" id="SUNH01000011">
    <property type="protein sequence ID" value="TJZ84571.1"/>
    <property type="molecule type" value="Genomic_DNA"/>
</dbReference>
<reference evidence="6 7" key="1">
    <citation type="submission" date="2019-04" db="EMBL/GenBank/DDBJ databases">
        <authorList>
            <person name="Li J."/>
        </authorList>
    </citation>
    <scope>NUCLEOTIDE SEQUENCE [LARGE SCALE GENOMIC DNA]</scope>
    <source>
        <strain evidence="6 7">CCTCC AB2016182</strain>
    </source>
</reference>
<accession>A0A4U0QRE3</accession>
<evidence type="ECO:0000313" key="7">
    <source>
        <dbReference type="Proteomes" id="UP000306223"/>
    </source>
</evidence>
<comment type="caution">
    <text evidence="6">The sequence shown here is derived from an EMBL/GenBank/DDBJ whole genome shotgun (WGS) entry which is preliminary data.</text>
</comment>
<dbReference type="GO" id="GO:0008270">
    <property type="term" value="F:zinc ion binding"/>
    <property type="evidence" value="ECO:0007669"/>
    <property type="project" value="InterPro"/>
</dbReference>
<organism evidence="6 7">
    <name type="scientific">Paracoccus hibiscisoli</name>
    <dbReference type="NCBI Taxonomy" id="2023261"/>
    <lineage>
        <taxon>Bacteria</taxon>
        <taxon>Pseudomonadati</taxon>
        <taxon>Pseudomonadota</taxon>
        <taxon>Alphaproteobacteria</taxon>
        <taxon>Rhodobacterales</taxon>
        <taxon>Paracoccaceae</taxon>
        <taxon>Paracoccus</taxon>
    </lineage>
</organism>
<gene>
    <name evidence="6" type="ORF">FA740_08880</name>
</gene>
<dbReference type="GO" id="GO:0017001">
    <property type="term" value="P:antibiotic catabolic process"/>
    <property type="evidence" value="ECO:0007669"/>
    <property type="project" value="InterPro"/>
</dbReference>